<evidence type="ECO:0000313" key="2">
    <source>
        <dbReference type="EMBL" id="CAI4003856.1"/>
    </source>
</evidence>
<dbReference type="EMBL" id="CAMXCT010003334">
    <property type="protein sequence ID" value="CAI4003856.1"/>
    <property type="molecule type" value="Genomic_DNA"/>
</dbReference>
<dbReference type="AlphaFoldDB" id="A0A9P1D8C1"/>
<gene>
    <name evidence="2" type="ORF">C1SCF055_LOCUS29684</name>
</gene>
<reference evidence="2" key="1">
    <citation type="submission" date="2022-10" db="EMBL/GenBank/DDBJ databases">
        <authorList>
            <person name="Chen Y."/>
            <person name="Dougan E. K."/>
            <person name="Chan C."/>
            <person name="Rhodes N."/>
            <person name="Thang M."/>
        </authorList>
    </citation>
    <scope>NUCLEOTIDE SEQUENCE</scope>
</reference>
<name>A0A9P1D8C1_9DINO</name>
<reference evidence="3" key="2">
    <citation type="submission" date="2024-04" db="EMBL/GenBank/DDBJ databases">
        <authorList>
            <person name="Chen Y."/>
            <person name="Shah S."/>
            <person name="Dougan E. K."/>
            <person name="Thang M."/>
            <person name="Chan C."/>
        </authorList>
    </citation>
    <scope>NUCLEOTIDE SEQUENCE [LARGE SCALE GENOMIC DNA]</scope>
</reference>
<accession>A0A9P1D8C1</accession>
<dbReference type="EMBL" id="CAMXCT030003334">
    <property type="protein sequence ID" value="CAL4791168.1"/>
    <property type="molecule type" value="Genomic_DNA"/>
</dbReference>
<evidence type="ECO:0000313" key="4">
    <source>
        <dbReference type="Proteomes" id="UP001152797"/>
    </source>
</evidence>
<protein>
    <submittedName>
        <fullName evidence="2">Uncharacterized protein</fullName>
    </submittedName>
</protein>
<organism evidence="2">
    <name type="scientific">Cladocopium goreaui</name>
    <dbReference type="NCBI Taxonomy" id="2562237"/>
    <lineage>
        <taxon>Eukaryota</taxon>
        <taxon>Sar</taxon>
        <taxon>Alveolata</taxon>
        <taxon>Dinophyceae</taxon>
        <taxon>Suessiales</taxon>
        <taxon>Symbiodiniaceae</taxon>
        <taxon>Cladocopium</taxon>
    </lineage>
</organism>
<comment type="caution">
    <text evidence="2">The sequence shown here is derived from an EMBL/GenBank/DDBJ whole genome shotgun (WGS) entry which is preliminary data.</text>
</comment>
<dbReference type="EMBL" id="CAMXCT020003334">
    <property type="protein sequence ID" value="CAL1157231.1"/>
    <property type="molecule type" value="Genomic_DNA"/>
</dbReference>
<dbReference type="Proteomes" id="UP001152797">
    <property type="component" value="Unassembled WGS sequence"/>
</dbReference>
<feature type="compositionally biased region" description="Basic residues" evidence="1">
    <location>
        <begin position="43"/>
        <end position="54"/>
    </location>
</feature>
<evidence type="ECO:0000313" key="3">
    <source>
        <dbReference type="EMBL" id="CAL1157231.1"/>
    </source>
</evidence>
<sequence length="135" mass="14849">MTVTTYQSAYCSLAHWATASYVDAKVGGMVSDKDPLSSASSVHKTRQTRPRLQRSKSDSTVGQRKHQAVLCNSWNPFVARELPRGKFCSFPQKITKFPFIGIDPLGFTSYGQEKARARAFPAGSDAVYGSPSRQV</sequence>
<feature type="region of interest" description="Disordered" evidence="1">
    <location>
        <begin position="34"/>
        <end position="64"/>
    </location>
</feature>
<proteinExistence type="predicted"/>
<keyword evidence="4" id="KW-1185">Reference proteome</keyword>
<evidence type="ECO:0000256" key="1">
    <source>
        <dbReference type="SAM" id="MobiDB-lite"/>
    </source>
</evidence>